<dbReference type="Pfam" id="PF13704">
    <property type="entry name" value="Glyco_tranf_2_4"/>
    <property type="match status" value="1"/>
</dbReference>
<dbReference type="EMBL" id="PGTY01000003">
    <property type="protein sequence ID" value="PJI85349.1"/>
    <property type="molecule type" value="Genomic_DNA"/>
</dbReference>
<reference evidence="1 2" key="1">
    <citation type="submission" date="2017-11" db="EMBL/GenBank/DDBJ databases">
        <title>Genomic Encyclopedia of Archaeal and Bacterial Type Strains, Phase II (KMG-II): From Individual Species to Whole Genera.</title>
        <authorList>
            <person name="Goeker M."/>
        </authorList>
    </citation>
    <scope>NUCLEOTIDE SEQUENCE [LARGE SCALE GENOMIC DNA]</scope>
    <source>
        <strain evidence="1 2">DSM 29128</strain>
    </source>
</reference>
<keyword evidence="1" id="KW-0808">Transferase</keyword>
<dbReference type="Proteomes" id="UP000228531">
    <property type="component" value="Unassembled WGS sequence"/>
</dbReference>
<gene>
    <name evidence="1" type="ORF">BC777_3350</name>
</gene>
<evidence type="ECO:0000313" key="1">
    <source>
        <dbReference type="EMBL" id="PJI85349.1"/>
    </source>
</evidence>
<sequence length="390" mass="44646">MEKIGFLRENHQTTRNSHICDHRNFECDHKKGNSANAIKFNWFFKIREDDSKDSMTKNTPTWAVVATVDEPPALVQAFVAWYLSLGAARIFIYCDKPGDPVGSVLRHLPQVTVLMCDDAHWLRVGKSRPRRHQVRQVRNARDAYAQMEADWLIHCDADEFLWPRMPVAETLAGVDDGVDGLVVQVAERVHAARSPTQNIFEGAFRRPFREPAARGRRIFGLDYDLTYRGLTGHSQGKAFVRKGRALNMSIHRPRPVRSDQEVALERAHVDALELLHFDGLTTAFWTYKLARMVYALEKRDGMPPSDHRRKQADALIADPDGAEALYDRLKRPDAALIDLLKTMGLWVEPSFDPSEPIARWFPDQPADLRPDVLDAWLQRKKAHVLKFLRA</sequence>
<dbReference type="OrthoDB" id="7203640at2"/>
<accession>A0A2M8W374</accession>
<keyword evidence="2" id="KW-1185">Reference proteome</keyword>
<proteinExistence type="predicted"/>
<dbReference type="AlphaFoldDB" id="A0A2M8W374"/>
<evidence type="ECO:0000313" key="2">
    <source>
        <dbReference type="Proteomes" id="UP000228531"/>
    </source>
</evidence>
<name>A0A2M8W374_9RHOB</name>
<organism evidence="1 2">
    <name type="scientific">Yoonia maricola</name>
    <dbReference type="NCBI Taxonomy" id="420999"/>
    <lineage>
        <taxon>Bacteria</taxon>
        <taxon>Pseudomonadati</taxon>
        <taxon>Pseudomonadota</taxon>
        <taxon>Alphaproteobacteria</taxon>
        <taxon>Rhodobacterales</taxon>
        <taxon>Paracoccaceae</taxon>
        <taxon>Yoonia</taxon>
    </lineage>
</organism>
<comment type="caution">
    <text evidence="1">The sequence shown here is derived from an EMBL/GenBank/DDBJ whole genome shotgun (WGS) entry which is preliminary data.</text>
</comment>
<protein>
    <submittedName>
        <fullName evidence="1">Glycosyl transferase family 2</fullName>
    </submittedName>
</protein>
<dbReference type="GO" id="GO:0016740">
    <property type="term" value="F:transferase activity"/>
    <property type="evidence" value="ECO:0007669"/>
    <property type="project" value="UniProtKB-KW"/>
</dbReference>